<feature type="transmembrane region" description="Helical" evidence="9">
    <location>
        <begin position="878"/>
        <end position="896"/>
    </location>
</feature>
<dbReference type="NCBIfam" id="NF000282">
    <property type="entry name" value="RND_permease_1"/>
    <property type="match status" value="1"/>
</dbReference>
<dbReference type="NCBIfam" id="TIGR00915">
    <property type="entry name" value="2A0602"/>
    <property type="match status" value="1"/>
</dbReference>
<keyword evidence="8 9" id="KW-0472">Membrane</keyword>
<dbReference type="InterPro" id="IPR027463">
    <property type="entry name" value="AcrB_DN_DC_subdom"/>
</dbReference>
<dbReference type="EMBL" id="PDKD01000003">
    <property type="protein sequence ID" value="RXJ92464.1"/>
    <property type="molecule type" value="Genomic_DNA"/>
</dbReference>
<comment type="subcellular location">
    <subcellularLocation>
        <location evidence="1">Cell inner membrane</location>
        <topology evidence="1">Multi-pass membrane protein</topology>
    </subcellularLocation>
</comment>
<dbReference type="Gene3D" id="3.30.70.1430">
    <property type="entry name" value="Multidrug efflux transporter AcrB pore domain"/>
    <property type="match status" value="2"/>
</dbReference>
<dbReference type="GO" id="GO:0005886">
    <property type="term" value="C:plasma membrane"/>
    <property type="evidence" value="ECO:0007669"/>
    <property type="project" value="UniProtKB-SubCell"/>
</dbReference>
<evidence type="ECO:0000313" key="13">
    <source>
        <dbReference type="Proteomes" id="UP000289132"/>
    </source>
</evidence>
<dbReference type="SUPFAM" id="SSF82693">
    <property type="entry name" value="Multidrug efflux transporter AcrB pore domain, PN1, PN2, PC1 and PC2 subdomains"/>
    <property type="match status" value="4"/>
</dbReference>
<dbReference type="Proteomes" id="UP000254504">
    <property type="component" value="Chromosome"/>
</dbReference>
<dbReference type="GO" id="GO:0042910">
    <property type="term" value="F:xenobiotic transmembrane transporter activity"/>
    <property type="evidence" value="ECO:0007669"/>
    <property type="project" value="TreeGrafter"/>
</dbReference>
<sequence length="1043" mass="115112">MIAKFFIFRPIFAWVISLIIMISGIISLYILPVEQYPDIVPPQININATYSGADAQTVENSVTQIIEQQLTGLDGMIYFSSSSSSAGSSKIKITFSQEVNADIAQVQVQNKVNQILSRLPEDVQRQGVRVFKSQSDFLMMASIYDSNGLADKTDISDFLVSNLQDSISRIEGVGDVQVFGGQYAMRIWLDPYKLEKYKLIPKDVENAILAQNSQASAGRLGAMPTVDKQQLSVVVTARSMFKTVPEFENIVLKSNLDGSSVKIKDVARVEIGAQNYSNVTALNGFPASGISIQLASGANAVATSNRVKDFLEQNENILPEGYKIAYPRDTTHFIKASINEVVKTLVEAIILVVLVMFLFLKSFRATLIPAIAVPVVLLGTFAILNIFGYTINTLTMFALVLAIGLLVDDAIVVVENVERNMKEKGLNPKEATILSMQEVTGALIGITTVLSVVFLPMAFFSGSTGIIYRQFSITIISSMVLSVIVALTLTPALCSTILKAHKDNKEEKNSGFFFWFDTKFESFTNRYKLWVEKLLFKPKRWMAFYLVIILATSYIFIKLPTSFLPKEDQGSLMVQYTLPVGAVAQRTVDVANIIRDYFMQEEKEALNTIFTISGFSSRSSGQNVGTAYVSLKNWDLRDKNNHVDEISKRSTKAFNDPNSKYFIRDARVFIINPSVIQGLGSSDGFEFQLLANSNISREELRVAKDKLLDEARSNTKINSIRADGTEESPQLKISYDTQKALSLGVNIKDIDTTLSAAWGGIYVNDYIDKTRIKRVYIQGDAPFRAAPEDLYKWKVINNSGNMTPFSEFSSFSWVYAPEELTRFNGFISYEIQGGAAHNISSGDAMKEMENMANNLGNGLMYEYSGASYQEKIASNQTLILYSISILVIFLCLAALYESWSVPFSVLLVVPLGVFGTVLAIFFRDLSNDVYFQVALLAVMGLASKNAILIVEFINSSYKDGTNLFEAAIKGAKLRLRPIIMTSLAFMAGIIPLAVSSGAGANSRIAIGTAILGGTISATVLAIFFVPLFFIIIKKLFDKGAKNV</sequence>
<dbReference type="FunFam" id="3.30.70.1430:FF:000001">
    <property type="entry name" value="Efflux pump membrane transporter"/>
    <property type="match status" value="1"/>
</dbReference>
<dbReference type="FunFam" id="1.20.1640.10:FF:000001">
    <property type="entry name" value="Efflux pump membrane transporter"/>
    <property type="match status" value="1"/>
</dbReference>
<dbReference type="InterPro" id="IPR001036">
    <property type="entry name" value="Acrflvin-R"/>
</dbReference>
<keyword evidence="7 9" id="KW-1133">Transmembrane helix</keyword>
<evidence type="ECO:0000256" key="4">
    <source>
        <dbReference type="ARBA" id="ARBA00022475"/>
    </source>
</evidence>
<proteinExistence type="inferred from homology"/>
<evidence type="ECO:0000256" key="9">
    <source>
        <dbReference type="SAM" id="Phobius"/>
    </source>
</evidence>
<feature type="transmembrane region" description="Helical" evidence="9">
    <location>
        <begin position="439"/>
        <end position="459"/>
    </location>
</feature>
<dbReference type="Proteomes" id="UP000289132">
    <property type="component" value="Unassembled WGS sequence"/>
</dbReference>
<dbReference type="Gene3D" id="3.30.70.1320">
    <property type="entry name" value="Multidrug efflux transporter AcrB pore domain like"/>
    <property type="match status" value="1"/>
</dbReference>
<keyword evidence="4" id="KW-1003">Cell membrane</keyword>
<dbReference type="PANTHER" id="PTHR32063">
    <property type="match status" value="1"/>
</dbReference>
<feature type="transmembrane region" description="Helical" evidence="9">
    <location>
        <begin position="367"/>
        <end position="388"/>
    </location>
</feature>
<evidence type="ECO:0000313" key="11">
    <source>
        <dbReference type="EMBL" id="RXJ92464.1"/>
    </source>
</evidence>
<keyword evidence="3" id="KW-0813">Transport</keyword>
<dbReference type="Gene3D" id="3.30.70.1440">
    <property type="entry name" value="Multidrug efflux transporter AcrB pore domain"/>
    <property type="match status" value="1"/>
</dbReference>
<evidence type="ECO:0000313" key="10">
    <source>
        <dbReference type="EMBL" id="AXK49760.1"/>
    </source>
</evidence>
<reference evidence="10 12" key="2">
    <citation type="submission" date="2018-07" db="EMBL/GenBank/DDBJ databases">
        <title>Complete genome of the Arcobacter trophiarum type strain LMG 25534.</title>
        <authorList>
            <person name="Miller W.G."/>
            <person name="Yee E."/>
        </authorList>
    </citation>
    <scope>NUCLEOTIDE SEQUENCE [LARGE SCALE GENOMIC DNA]</scope>
    <source>
        <strain evidence="10 12">LMG 25534</strain>
    </source>
</reference>
<dbReference type="EMBL" id="CP031367">
    <property type="protein sequence ID" value="AXK49760.1"/>
    <property type="molecule type" value="Genomic_DNA"/>
</dbReference>
<feature type="transmembrane region" description="Helical" evidence="9">
    <location>
        <begin position="1004"/>
        <end position="1032"/>
    </location>
</feature>
<dbReference type="GO" id="GO:0009636">
    <property type="term" value="P:response to toxic substance"/>
    <property type="evidence" value="ECO:0007669"/>
    <property type="project" value="UniProtKB-ARBA"/>
</dbReference>
<keyword evidence="13" id="KW-1185">Reference proteome</keyword>
<feature type="transmembrane region" description="Helical" evidence="9">
    <location>
        <begin position="978"/>
        <end position="998"/>
    </location>
</feature>
<evidence type="ECO:0000256" key="5">
    <source>
        <dbReference type="ARBA" id="ARBA00022519"/>
    </source>
</evidence>
<gene>
    <name evidence="10" type="ORF">ATR_1952</name>
    <name evidence="11" type="ORF">CRU87_03315</name>
</gene>
<evidence type="ECO:0000256" key="6">
    <source>
        <dbReference type="ARBA" id="ARBA00022692"/>
    </source>
</evidence>
<dbReference type="AlphaFoldDB" id="A0AAD0QPZ3"/>
<evidence type="ECO:0000256" key="2">
    <source>
        <dbReference type="ARBA" id="ARBA00010942"/>
    </source>
</evidence>
<feature type="transmembrane region" description="Helical" evidence="9">
    <location>
        <begin position="929"/>
        <end position="950"/>
    </location>
</feature>
<evidence type="ECO:0000313" key="12">
    <source>
        <dbReference type="Proteomes" id="UP000254504"/>
    </source>
</evidence>
<dbReference type="Gene3D" id="1.20.1640.10">
    <property type="entry name" value="Multidrug efflux transporter AcrB transmembrane domain"/>
    <property type="match status" value="2"/>
</dbReference>
<dbReference type="SUPFAM" id="SSF82866">
    <property type="entry name" value="Multidrug efflux transporter AcrB transmembrane domain"/>
    <property type="match status" value="2"/>
</dbReference>
<keyword evidence="6 9" id="KW-0812">Transmembrane</keyword>
<keyword evidence="5" id="KW-0997">Cell inner membrane</keyword>
<dbReference type="Pfam" id="PF00873">
    <property type="entry name" value="ACR_tran"/>
    <property type="match status" value="1"/>
</dbReference>
<organism evidence="10 12">
    <name type="scientific">Aliarcobacter trophiarum LMG 25534</name>
    <dbReference type="NCBI Taxonomy" id="1032241"/>
    <lineage>
        <taxon>Bacteria</taxon>
        <taxon>Pseudomonadati</taxon>
        <taxon>Campylobacterota</taxon>
        <taxon>Epsilonproteobacteria</taxon>
        <taxon>Campylobacterales</taxon>
        <taxon>Arcobacteraceae</taxon>
        <taxon>Aliarcobacter</taxon>
    </lineage>
</organism>
<dbReference type="PRINTS" id="PR00702">
    <property type="entry name" value="ACRIFLAVINRP"/>
</dbReference>
<dbReference type="Gene3D" id="3.30.2090.10">
    <property type="entry name" value="Multidrug efflux transporter AcrB TolC docking domain, DN and DC subdomains"/>
    <property type="match status" value="2"/>
</dbReference>
<comment type="similarity">
    <text evidence="2">Belongs to the resistance-nodulation-cell division (RND) (TC 2.A.6) family.</text>
</comment>
<accession>A0AAD0QPZ3</accession>
<feature type="transmembrane region" description="Helical" evidence="9">
    <location>
        <begin position="541"/>
        <end position="557"/>
    </location>
</feature>
<evidence type="ECO:0000256" key="3">
    <source>
        <dbReference type="ARBA" id="ARBA00022448"/>
    </source>
</evidence>
<feature type="transmembrane region" description="Helical" evidence="9">
    <location>
        <begin position="471"/>
        <end position="498"/>
    </location>
</feature>
<dbReference type="PANTHER" id="PTHR32063:SF32">
    <property type="entry name" value="AMINOGLYCOSIDE EFFLUX PUMP-RELATED"/>
    <property type="match status" value="1"/>
</dbReference>
<dbReference type="InterPro" id="IPR004764">
    <property type="entry name" value="MdtF-like"/>
</dbReference>
<protein>
    <submittedName>
        <fullName evidence="11">Hydrophobe/amphiphile efflux-1 family RND transporter</fullName>
    </submittedName>
    <submittedName>
        <fullName evidence="10">RND family efflux system, inner membrane transporter, AcrB family</fullName>
    </submittedName>
</protein>
<dbReference type="GO" id="GO:0015562">
    <property type="term" value="F:efflux transmembrane transporter activity"/>
    <property type="evidence" value="ECO:0007669"/>
    <property type="project" value="InterPro"/>
</dbReference>
<evidence type="ECO:0000256" key="8">
    <source>
        <dbReference type="ARBA" id="ARBA00023136"/>
    </source>
</evidence>
<feature type="transmembrane region" description="Helical" evidence="9">
    <location>
        <begin position="12"/>
        <end position="31"/>
    </location>
</feature>
<feature type="transmembrane region" description="Helical" evidence="9">
    <location>
        <begin position="394"/>
        <end position="414"/>
    </location>
</feature>
<feature type="transmembrane region" description="Helical" evidence="9">
    <location>
        <begin position="903"/>
        <end position="923"/>
    </location>
</feature>
<feature type="transmembrane region" description="Helical" evidence="9">
    <location>
        <begin position="341"/>
        <end position="360"/>
    </location>
</feature>
<dbReference type="SUPFAM" id="SSF82714">
    <property type="entry name" value="Multidrug efflux transporter AcrB TolC docking domain, DN and DC subdomains"/>
    <property type="match status" value="2"/>
</dbReference>
<evidence type="ECO:0000256" key="1">
    <source>
        <dbReference type="ARBA" id="ARBA00004429"/>
    </source>
</evidence>
<evidence type="ECO:0000256" key="7">
    <source>
        <dbReference type="ARBA" id="ARBA00022989"/>
    </source>
</evidence>
<dbReference type="RefSeq" id="WP_115429319.1">
    <property type="nucleotide sequence ID" value="NZ_CP031367.1"/>
</dbReference>
<reference evidence="11 13" key="1">
    <citation type="submission" date="2017-10" db="EMBL/GenBank/DDBJ databases">
        <title>Genomics of the genus Arcobacter.</title>
        <authorList>
            <person name="Perez-Cataluna A."/>
            <person name="Figueras M.J."/>
        </authorList>
    </citation>
    <scope>NUCLEOTIDE SEQUENCE [LARGE SCALE GENOMIC DNA]</scope>
    <source>
        <strain evidence="11 13">LMG 25534</strain>
    </source>
</reference>
<name>A0AAD0QPZ3_9BACT</name>
<dbReference type="KEGG" id="atp:ATR_1952"/>